<dbReference type="PANTHER" id="PTHR10605">
    <property type="entry name" value="HEPARAN SULFATE SULFOTRANSFERASE"/>
    <property type="match status" value="1"/>
</dbReference>
<dbReference type="InterPro" id="IPR000863">
    <property type="entry name" value="Sulfotransferase_dom"/>
</dbReference>
<dbReference type="Gene3D" id="3.40.50.300">
    <property type="entry name" value="P-loop containing nucleotide triphosphate hydrolases"/>
    <property type="match status" value="1"/>
</dbReference>
<dbReference type="PANTHER" id="PTHR10605:SF56">
    <property type="entry name" value="BIFUNCTIONAL HEPARAN SULFATE N-DEACETYLASE_N-SULFOTRANSFERASE"/>
    <property type="match status" value="1"/>
</dbReference>
<organism evidence="4 5">
    <name type="scientific">[Muricauda] lutisoli</name>
    <dbReference type="NCBI Taxonomy" id="2816035"/>
    <lineage>
        <taxon>Bacteria</taxon>
        <taxon>Pseudomonadati</taxon>
        <taxon>Bacteroidota</taxon>
        <taxon>Flavobacteriia</taxon>
        <taxon>Flavobacteriales</taxon>
        <taxon>Flavobacteriaceae</taxon>
        <taxon>Allomuricauda</taxon>
    </lineage>
</organism>
<comment type="caution">
    <text evidence="4">The sequence shown here is derived from an EMBL/GenBank/DDBJ whole genome shotgun (WGS) entry which is preliminary data.</text>
</comment>
<sequence length="310" mass="35806">MFVSKPNFLVVGVPKGGTSSLFNYLKQHPEIYLPEQKELHYFSFEELKKNLNGPGDKLVLSSVLKSFDAYTALYNNIEGESKFGDVSPSYLFFSKSVIPAIQEKLGNQVKIIITLRDPIERAYSNFLHQKRLMHENLTFDQALQQEKKRKENGFGDFWRYSEHSFYYEKCQAYIKAFGAENVKIVLFEDIKERPEGLLSELFDFLGVDKSFKAENLNVIYNKGGVYKKDGLTSFLLKPSCLKSTVLKYGGSFIAKKYKRFKQGVLEKNTLEKPKIEENALNYLKQLFKEDVQNLKTLGVDTSQWKHFADD</sequence>
<evidence type="ECO:0000259" key="3">
    <source>
        <dbReference type="Pfam" id="PF00685"/>
    </source>
</evidence>
<dbReference type="EMBL" id="JAFLND010000002">
    <property type="protein sequence ID" value="MBO0330931.1"/>
    <property type="molecule type" value="Genomic_DNA"/>
</dbReference>
<proteinExistence type="predicted"/>
<keyword evidence="1" id="KW-0808">Transferase</keyword>
<dbReference type="Pfam" id="PF00685">
    <property type="entry name" value="Sulfotransfer_1"/>
    <property type="match status" value="1"/>
</dbReference>
<reference evidence="4 5" key="1">
    <citation type="submission" date="2021-03" db="EMBL/GenBank/DDBJ databases">
        <title>Muricauda sp. CAU 1631 isolated from Incheon.</title>
        <authorList>
            <person name="Kim W."/>
        </authorList>
    </citation>
    <scope>NUCLEOTIDE SEQUENCE [LARGE SCALE GENOMIC DNA]</scope>
    <source>
        <strain evidence="4 5">CAU 1631</strain>
    </source>
</reference>
<dbReference type="Proteomes" id="UP000664163">
    <property type="component" value="Unassembled WGS sequence"/>
</dbReference>
<accession>A0ABS3EXF0</accession>
<protein>
    <submittedName>
        <fullName evidence="4">Sulfotransferase</fullName>
    </submittedName>
</protein>
<feature type="domain" description="Sulfotransferase" evidence="3">
    <location>
        <begin position="6"/>
        <end position="215"/>
    </location>
</feature>
<evidence type="ECO:0000313" key="4">
    <source>
        <dbReference type="EMBL" id="MBO0330931.1"/>
    </source>
</evidence>
<dbReference type="SUPFAM" id="SSF52540">
    <property type="entry name" value="P-loop containing nucleoside triphosphate hydrolases"/>
    <property type="match status" value="1"/>
</dbReference>
<dbReference type="InterPro" id="IPR037359">
    <property type="entry name" value="NST/OST"/>
</dbReference>
<dbReference type="RefSeq" id="WP_207071324.1">
    <property type="nucleotide sequence ID" value="NZ_JAFLND010000002.1"/>
</dbReference>
<gene>
    <name evidence="4" type="ORF">J0X13_10245</name>
</gene>
<evidence type="ECO:0000256" key="1">
    <source>
        <dbReference type="ARBA" id="ARBA00022679"/>
    </source>
</evidence>
<evidence type="ECO:0000313" key="5">
    <source>
        <dbReference type="Proteomes" id="UP000664163"/>
    </source>
</evidence>
<keyword evidence="2" id="KW-0325">Glycoprotein</keyword>
<name>A0ABS3EXF0_9FLAO</name>
<keyword evidence="5" id="KW-1185">Reference proteome</keyword>
<dbReference type="InterPro" id="IPR027417">
    <property type="entry name" value="P-loop_NTPase"/>
</dbReference>
<evidence type="ECO:0000256" key="2">
    <source>
        <dbReference type="ARBA" id="ARBA00023180"/>
    </source>
</evidence>